<name>A0A1A9A4L5_PLAOA</name>
<dbReference type="EMBL" id="FLRE01000203">
    <property type="protein sequence ID" value="SBT51051.1"/>
    <property type="molecule type" value="Genomic_DNA"/>
</dbReference>
<accession>A0A1A9A4L5</accession>
<keyword evidence="1" id="KW-0812">Transmembrane</keyword>
<feature type="transmembrane region" description="Helical" evidence="1">
    <location>
        <begin position="419"/>
        <end position="442"/>
    </location>
</feature>
<dbReference type="EMBL" id="FLRD01000162">
    <property type="protein sequence ID" value="SBT50701.1"/>
    <property type="molecule type" value="Genomic_DNA"/>
</dbReference>
<reference evidence="3" key="2">
    <citation type="submission" date="2016-05" db="EMBL/GenBank/DDBJ databases">
        <authorList>
            <person name="Lavstsen T."/>
            <person name="Jespersen J.S."/>
        </authorList>
    </citation>
    <scope>NUCLEOTIDE SEQUENCE [LARGE SCALE GENOMIC DNA]</scope>
</reference>
<dbReference type="Proteomes" id="UP000078550">
    <property type="component" value="Unassembled WGS sequence"/>
</dbReference>
<sequence length="461" mass="54107">MFRVLNQIPLLHSAGRKLFFTQANKLNHNNKHNTYSKYADLLSNNVSISYDTLLFSKYVKIHKIKNYNFIFYGILHGQVNGKSCSGRDCTELLKRVNPHYVLLELCESRLNKIFHILSKKEKKNKHLQNNYTQFTYLPRIHNGFLQNEMIPIVEECIKNKLKLFLLDRNINTIKNRLDSKLLYDTKSYRKFFTYCIESISLRHYPYDEFTKLYKDYLLSYEDVNHNKNAHINTTIPSKSSIFVGTVNRDNINSEDNNKKNDGDFSQCCDNEKDKSFHDSSYENADCLKKLNVLHILNNRLKLLSKPTYEVLVEEKCKYIANNMWCFLLNNETHFFQNNTTKNVLVVCSANILEELAQEFTVTYINLGKRYNGGDNGGDKGGDKGGGGYGQPLEELTFENPYSSYNNYVKPHWPLIFIKYYILPYFILYFILNTFYSFCSWIYKSNFQRSATLSHKIVDIEV</sequence>
<dbReference type="Proteomes" id="UP000078555">
    <property type="component" value="Unassembled WGS sequence"/>
</dbReference>
<evidence type="ECO:0000313" key="3">
    <source>
        <dbReference type="EMBL" id="SBT51051.1"/>
    </source>
</evidence>
<keyword evidence="1" id="KW-0472">Membrane</keyword>
<gene>
    <name evidence="2" type="ORF">POVWA1_061880</name>
    <name evidence="3" type="ORF">POVWA2_061440</name>
</gene>
<protein>
    <submittedName>
        <fullName evidence="3">Uncharacterized protein</fullName>
    </submittedName>
</protein>
<proteinExistence type="predicted"/>
<reference evidence="4 5" key="1">
    <citation type="submission" date="2016-05" db="EMBL/GenBank/DDBJ databases">
        <authorList>
            <person name="Naeem Raeece"/>
        </authorList>
    </citation>
    <scope>NUCLEOTIDE SEQUENCE [LARGE SCALE GENOMIC DNA]</scope>
</reference>
<evidence type="ECO:0000313" key="2">
    <source>
        <dbReference type="EMBL" id="SBT50701.1"/>
    </source>
</evidence>
<evidence type="ECO:0000313" key="4">
    <source>
        <dbReference type="Proteomes" id="UP000078550"/>
    </source>
</evidence>
<evidence type="ECO:0000256" key="1">
    <source>
        <dbReference type="SAM" id="Phobius"/>
    </source>
</evidence>
<keyword evidence="5" id="KW-1185">Reference proteome</keyword>
<keyword evidence="1" id="KW-1133">Transmembrane helix</keyword>
<evidence type="ECO:0000313" key="5">
    <source>
        <dbReference type="Proteomes" id="UP000078555"/>
    </source>
</evidence>
<organism evidence="3 4">
    <name type="scientific">Plasmodium ovale wallikeri</name>
    <dbReference type="NCBI Taxonomy" id="864142"/>
    <lineage>
        <taxon>Eukaryota</taxon>
        <taxon>Sar</taxon>
        <taxon>Alveolata</taxon>
        <taxon>Apicomplexa</taxon>
        <taxon>Aconoidasida</taxon>
        <taxon>Haemosporida</taxon>
        <taxon>Plasmodiidae</taxon>
        <taxon>Plasmodium</taxon>
        <taxon>Plasmodium (Plasmodium)</taxon>
    </lineage>
</organism>
<dbReference type="AlphaFoldDB" id="A0A1A9A4L5"/>